<accession>A0A4Y3QKQ6</accession>
<proteinExistence type="predicted"/>
<dbReference type="AlphaFoldDB" id="A0A4Y3QKQ6"/>
<evidence type="ECO:0000256" key="1">
    <source>
        <dbReference type="SAM" id="MobiDB-lite"/>
    </source>
</evidence>
<protein>
    <submittedName>
        <fullName evidence="2">Uncharacterized protein</fullName>
    </submittedName>
</protein>
<organism evidence="2 3">
    <name type="scientific">Microbacterium testaceum</name>
    <name type="common">Aureobacterium testaceum</name>
    <name type="synonym">Brevibacterium testaceum</name>
    <dbReference type="NCBI Taxonomy" id="2033"/>
    <lineage>
        <taxon>Bacteria</taxon>
        <taxon>Bacillati</taxon>
        <taxon>Actinomycetota</taxon>
        <taxon>Actinomycetes</taxon>
        <taxon>Micrococcales</taxon>
        <taxon>Microbacteriaceae</taxon>
        <taxon>Microbacterium</taxon>
    </lineage>
</organism>
<gene>
    <name evidence="2" type="ORF">MTE01_16770</name>
</gene>
<comment type="caution">
    <text evidence="2">The sequence shown here is derived from an EMBL/GenBank/DDBJ whole genome shotgun (WGS) entry which is preliminary data.</text>
</comment>
<dbReference type="Proteomes" id="UP000319525">
    <property type="component" value="Unassembled WGS sequence"/>
</dbReference>
<sequence length="87" mass="9308">MVRFEVGARGSLAAAIKREDEARAALDEAHAAVAAARRTALARGWEERELKKLGLASATRPSRGRKAKPAAPTNTETSEESRGEDHA</sequence>
<name>A0A4Y3QKQ6_MICTE</name>
<evidence type="ECO:0000313" key="3">
    <source>
        <dbReference type="Proteomes" id="UP000319525"/>
    </source>
</evidence>
<reference evidence="2 3" key="1">
    <citation type="submission" date="2019-06" db="EMBL/GenBank/DDBJ databases">
        <title>Whole genome shotgun sequence of Microbacterium testaceum NBRC 12675.</title>
        <authorList>
            <person name="Hosoyama A."/>
            <person name="Uohara A."/>
            <person name="Ohji S."/>
            <person name="Ichikawa N."/>
        </authorList>
    </citation>
    <scope>NUCLEOTIDE SEQUENCE [LARGE SCALE GENOMIC DNA]</scope>
    <source>
        <strain evidence="2 3">NBRC 12675</strain>
    </source>
</reference>
<feature type="region of interest" description="Disordered" evidence="1">
    <location>
        <begin position="52"/>
        <end position="87"/>
    </location>
</feature>
<dbReference type="EMBL" id="BJML01000004">
    <property type="protein sequence ID" value="GEB45732.1"/>
    <property type="molecule type" value="Genomic_DNA"/>
</dbReference>
<evidence type="ECO:0000313" key="2">
    <source>
        <dbReference type="EMBL" id="GEB45732.1"/>
    </source>
</evidence>